<keyword evidence="5" id="KW-1133">Transmembrane helix</keyword>
<dbReference type="STRING" id="1267768.BV394_05785"/>
<evidence type="ECO:0000256" key="2">
    <source>
        <dbReference type="ARBA" id="ARBA00022676"/>
    </source>
</evidence>
<dbReference type="GO" id="GO:0016757">
    <property type="term" value="F:glycosyltransferase activity"/>
    <property type="evidence" value="ECO:0007669"/>
    <property type="project" value="UniProtKB-KW"/>
</dbReference>
<reference evidence="9 10" key="1">
    <citation type="submission" date="2017-01" db="EMBL/GenBank/DDBJ databases">
        <title>Genomic analysis of Xuhuaishuia manganoxidans DY6-4.</title>
        <authorList>
            <person name="Wang X."/>
        </authorList>
    </citation>
    <scope>NUCLEOTIDE SEQUENCE [LARGE SCALE GENOMIC DNA]</scope>
    <source>
        <strain evidence="9 10">DY6-4</strain>
    </source>
</reference>
<evidence type="ECO:0000256" key="5">
    <source>
        <dbReference type="ARBA" id="ARBA00022989"/>
    </source>
</evidence>
<accession>A0A1U7DH17</accession>
<organism evidence="9 10">
    <name type="scientific">Brevirhabdus pacifica</name>
    <dbReference type="NCBI Taxonomy" id="1267768"/>
    <lineage>
        <taxon>Bacteria</taxon>
        <taxon>Pseudomonadati</taxon>
        <taxon>Pseudomonadota</taxon>
        <taxon>Alphaproteobacteria</taxon>
        <taxon>Rhodobacterales</taxon>
        <taxon>Paracoccaceae</taxon>
        <taxon>Brevirhabdus</taxon>
    </lineage>
</organism>
<dbReference type="SUPFAM" id="SSF53448">
    <property type="entry name" value="Nucleotide-diphospho-sugar transferases"/>
    <property type="match status" value="1"/>
</dbReference>
<dbReference type="Proteomes" id="UP000187266">
    <property type="component" value="Chromosome"/>
</dbReference>
<name>A0A1U7DH17_9RHOB</name>
<gene>
    <name evidence="9" type="ORF">BV394_05785</name>
</gene>
<dbReference type="InterPro" id="IPR001173">
    <property type="entry name" value="Glyco_trans_2-like"/>
</dbReference>
<evidence type="ECO:0000259" key="8">
    <source>
        <dbReference type="Pfam" id="PF13632"/>
    </source>
</evidence>
<dbReference type="Pfam" id="PF05157">
    <property type="entry name" value="MshEN"/>
    <property type="match status" value="1"/>
</dbReference>
<dbReference type="GO" id="GO:0016020">
    <property type="term" value="C:membrane"/>
    <property type="evidence" value="ECO:0007669"/>
    <property type="project" value="UniProtKB-SubCell"/>
</dbReference>
<feature type="domain" description="Type II secretion system protein GspE N-terminal" evidence="7">
    <location>
        <begin position="41"/>
        <end position="113"/>
    </location>
</feature>
<dbReference type="Pfam" id="PF13632">
    <property type="entry name" value="Glyco_trans_2_3"/>
    <property type="match status" value="1"/>
</dbReference>
<keyword evidence="6" id="KW-0472">Membrane</keyword>
<evidence type="ECO:0000256" key="1">
    <source>
        <dbReference type="ARBA" id="ARBA00004141"/>
    </source>
</evidence>
<comment type="subcellular location">
    <subcellularLocation>
        <location evidence="1">Membrane</location>
        <topology evidence="1">Multi-pass membrane protein</topology>
    </subcellularLocation>
</comment>
<evidence type="ECO:0000259" key="7">
    <source>
        <dbReference type="Pfam" id="PF05157"/>
    </source>
</evidence>
<evidence type="ECO:0000313" key="10">
    <source>
        <dbReference type="Proteomes" id="UP000187266"/>
    </source>
</evidence>
<keyword evidence="4" id="KW-0812">Transmembrane</keyword>
<accession>A0A2M9DE83</accession>
<feature type="domain" description="Glycosyltransferase 2-like" evidence="8">
    <location>
        <begin position="321"/>
        <end position="508"/>
    </location>
</feature>
<keyword evidence="3" id="KW-0808">Transferase</keyword>
<dbReference type="PANTHER" id="PTHR43867">
    <property type="entry name" value="CELLULOSE SYNTHASE CATALYTIC SUBUNIT A [UDP-FORMING]"/>
    <property type="match status" value="1"/>
</dbReference>
<dbReference type="AlphaFoldDB" id="A0A1U7DH17"/>
<sequence>MGSLLSDMGAAAPPLAAAPHPVTAAPAAKAPAPGSVHPLPPADPRLLDRAGARLCLRLSVLPLRDVGGAVLLASAAPLSPTARRRLVQRLGPVVTCTAPRREIQDEILRLRRGDLVREAERGLPAAHSCRDLAGPGRGQLMSGGLLALTGLSLGSPSQVFTLVFILAACVLALNTFLKVAAALRAWRRPQPVPEAVVVPLTTAVAPARRPVLAETEASAGSGNAGADVAQARLPMVSVLVPLLREERITERLMQRLGRLDYPSDRLEICLIVEERDRPTRAGLSCASLPDHVRVIVVPHGPLRTKPRALNFALPFCRGSIIGIYDAEDAPEPDQIRKVVQHLFQAGSRVACVQCVLDYYNTDTNWLSRCFTIEYATWFRVVLPGFEGLGLPIPLGGTSLFIRRAVLEELGGWDAHNVTEDADLGIRLARFGYRTELAASVTREEATCRIMPWVRQRSRWLKGYAMTYMVHMHRPGALLRDLGLRRFLALQVLFLGTLIGFALAPVLLSFWLLSFGLLHPAALHLSPEAVRAFQVGFLLAEIAAMAVALLAVARRGTPPLMPWILSMHLYFPLASLAMTKAAGELLFLPFYWDKTPHGVDPAAREAGGAGRPPA</sequence>
<dbReference type="EMBL" id="CP019124">
    <property type="protein sequence ID" value="APX89287.1"/>
    <property type="molecule type" value="Genomic_DNA"/>
</dbReference>
<dbReference type="PANTHER" id="PTHR43867:SF2">
    <property type="entry name" value="CELLULOSE SYNTHASE CATALYTIC SUBUNIT A [UDP-FORMING]"/>
    <property type="match status" value="1"/>
</dbReference>
<evidence type="ECO:0000256" key="6">
    <source>
        <dbReference type="ARBA" id="ARBA00023136"/>
    </source>
</evidence>
<keyword evidence="2" id="KW-0328">Glycosyltransferase</keyword>
<protein>
    <submittedName>
        <fullName evidence="9">Uncharacterized protein</fullName>
    </submittedName>
</protein>
<dbReference type="OrthoDB" id="7431422at2"/>
<evidence type="ECO:0000313" key="9">
    <source>
        <dbReference type="EMBL" id="APX89287.1"/>
    </source>
</evidence>
<dbReference type="RefSeq" id="WP_076979310.1">
    <property type="nucleotide sequence ID" value="NZ_PGFI01000011.1"/>
</dbReference>
<dbReference type="InterPro" id="IPR007831">
    <property type="entry name" value="T2SS_GspE_N"/>
</dbReference>
<keyword evidence="10" id="KW-1185">Reference proteome</keyword>
<proteinExistence type="predicted"/>
<evidence type="ECO:0000256" key="3">
    <source>
        <dbReference type="ARBA" id="ARBA00022679"/>
    </source>
</evidence>
<dbReference type="Gene3D" id="3.90.550.10">
    <property type="entry name" value="Spore Coat Polysaccharide Biosynthesis Protein SpsA, Chain A"/>
    <property type="match status" value="1"/>
</dbReference>
<dbReference type="InterPro" id="IPR029044">
    <property type="entry name" value="Nucleotide-diphossugar_trans"/>
</dbReference>
<dbReference type="InterPro" id="IPR050321">
    <property type="entry name" value="Glycosyltr_2/OpgH_subfam"/>
</dbReference>
<evidence type="ECO:0000256" key="4">
    <source>
        <dbReference type="ARBA" id="ARBA00022692"/>
    </source>
</evidence>